<dbReference type="STRING" id="217511.GCA_001463845_03299"/>
<dbReference type="AlphaFoldDB" id="Q0FXU1"/>
<sequence>MNLAIGELSKRTGVKIPTIRYYEQIGILPEPPRSEGNRRLYDETHVQRLGFVRHARELGFDLDAIRELIELAGHPSRPCEKADEIARAHLAKIEDKIARLSALRTEVERMTQCSNEMVENCRVIEVLADHGNCVHETRR</sequence>
<evidence type="ECO:0000256" key="1">
    <source>
        <dbReference type="ARBA" id="ARBA00023125"/>
    </source>
</evidence>
<dbReference type="PANTHER" id="PTHR30204:SF92">
    <property type="entry name" value="HTH-TYPE TRANSCRIPTIONAL REGULATOR ZNTR"/>
    <property type="match status" value="1"/>
</dbReference>
<evidence type="ECO:0000313" key="4">
    <source>
        <dbReference type="Proteomes" id="UP000004310"/>
    </source>
</evidence>
<organism evidence="3 4">
    <name type="scientific">Fulvimarina pelagi HTCC2506</name>
    <dbReference type="NCBI Taxonomy" id="314231"/>
    <lineage>
        <taxon>Bacteria</taxon>
        <taxon>Pseudomonadati</taxon>
        <taxon>Pseudomonadota</taxon>
        <taxon>Alphaproteobacteria</taxon>
        <taxon>Hyphomicrobiales</taxon>
        <taxon>Aurantimonadaceae</taxon>
        <taxon>Fulvimarina</taxon>
    </lineage>
</organism>
<dbReference type="InterPro" id="IPR000551">
    <property type="entry name" value="MerR-type_HTH_dom"/>
</dbReference>
<dbReference type="GO" id="GO:0003677">
    <property type="term" value="F:DNA binding"/>
    <property type="evidence" value="ECO:0007669"/>
    <property type="project" value="UniProtKB-KW"/>
</dbReference>
<comment type="caution">
    <text evidence="3">The sequence shown here is derived from an EMBL/GenBank/DDBJ whole genome shotgun (WGS) entry which is preliminary data.</text>
</comment>
<dbReference type="GO" id="GO:0003700">
    <property type="term" value="F:DNA-binding transcription factor activity"/>
    <property type="evidence" value="ECO:0007669"/>
    <property type="project" value="InterPro"/>
</dbReference>
<dbReference type="PRINTS" id="PR00040">
    <property type="entry name" value="HTHMERR"/>
</dbReference>
<keyword evidence="1" id="KW-0238">DNA-binding</keyword>
<dbReference type="InterPro" id="IPR047057">
    <property type="entry name" value="MerR_fam"/>
</dbReference>
<reference evidence="3 4" key="1">
    <citation type="journal article" date="2010" name="J. Bacteriol.">
        <title>Genome sequence of Fulvimarina pelagi HTCC2506T, a Mn(II)-oxidizing alphaproteobacterium possessing an aerobic anoxygenic photosynthetic gene cluster and Xanthorhodopsin.</title>
        <authorList>
            <person name="Kang I."/>
            <person name="Oh H.M."/>
            <person name="Lim S.I."/>
            <person name="Ferriera S."/>
            <person name="Giovannoni S.J."/>
            <person name="Cho J.C."/>
        </authorList>
    </citation>
    <scope>NUCLEOTIDE SEQUENCE [LARGE SCALE GENOMIC DNA]</scope>
    <source>
        <strain evidence="3 4">HTCC2506</strain>
    </source>
</reference>
<dbReference type="Gene3D" id="1.10.1660.10">
    <property type="match status" value="1"/>
</dbReference>
<dbReference type="PROSITE" id="PS00552">
    <property type="entry name" value="HTH_MERR_1"/>
    <property type="match status" value="1"/>
</dbReference>
<dbReference type="EMBL" id="AATP01000012">
    <property type="protein sequence ID" value="EAU39792.1"/>
    <property type="molecule type" value="Genomic_DNA"/>
</dbReference>
<dbReference type="Proteomes" id="UP000004310">
    <property type="component" value="Unassembled WGS sequence"/>
</dbReference>
<dbReference type="SMART" id="SM00422">
    <property type="entry name" value="HTH_MERR"/>
    <property type="match status" value="1"/>
</dbReference>
<dbReference type="eggNOG" id="COG0789">
    <property type="taxonomic scope" value="Bacteria"/>
</dbReference>
<protein>
    <submittedName>
        <fullName evidence="3">Probable transcriptional regulator</fullName>
    </submittedName>
</protein>
<dbReference type="PROSITE" id="PS50937">
    <property type="entry name" value="HTH_MERR_2"/>
    <property type="match status" value="1"/>
</dbReference>
<dbReference type="InterPro" id="IPR009061">
    <property type="entry name" value="DNA-bd_dom_put_sf"/>
</dbReference>
<dbReference type="PANTHER" id="PTHR30204">
    <property type="entry name" value="REDOX-CYCLING DRUG-SENSING TRANSCRIPTIONAL ACTIVATOR SOXR"/>
    <property type="match status" value="1"/>
</dbReference>
<evidence type="ECO:0000313" key="3">
    <source>
        <dbReference type="EMBL" id="EAU39792.1"/>
    </source>
</evidence>
<dbReference type="Pfam" id="PF13411">
    <property type="entry name" value="MerR_1"/>
    <property type="match status" value="1"/>
</dbReference>
<dbReference type="SUPFAM" id="SSF46955">
    <property type="entry name" value="Putative DNA-binding domain"/>
    <property type="match status" value="1"/>
</dbReference>
<accession>Q0FXU1</accession>
<dbReference type="CDD" id="cd04785">
    <property type="entry name" value="HTH_CadR-PbrR-like"/>
    <property type="match status" value="1"/>
</dbReference>
<proteinExistence type="predicted"/>
<evidence type="ECO:0000259" key="2">
    <source>
        <dbReference type="PROSITE" id="PS50937"/>
    </source>
</evidence>
<gene>
    <name evidence="3" type="ORF">FP2506_00220</name>
</gene>
<feature type="domain" description="HTH merR-type" evidence="2">
    <location>
        <begin position="2"/>
        <end position="71"/>
    </location>
</feature>
<keyword evidence="4" id="KW-1185">Reference proteome</keyword>
<name>Q0FXU1_9HYPH</name>
<dbReference type="RefSeq" id="WP_007068931.1">
    <property type="nucleotide sequence ID" value="NZ_DS022273.1"/>
</dbReference>
<dbReference type="HOGENOM" id="CLU_060077_2_0_5"/>